<dbReference type="EMBL" id="CP044067">
    <property type="protein sequence ID" value="QET06010.1"/>
    <property type="molecule type" value="Genomic_DNA"/>
</dbReference>
<gene>
    <name evidence="2" type="ORF">FOB72_29210</name>
</gene>
<dbReference type="OrthoDB" id="10001624at2"/>
<keyword evidence="1" id="KW-0472">Membrane</keyword>
<evidence type="ECO:0000256" key="1">
    <source>
        <dbReference type="SAM" id="Phobius"/>
    </source>
</evidence>
<keyword evidence="1" id="KW-0812">Transmembrane</keyword>
<keyword evidence="1" id="KW-1133">Transmembrane helix</keyword>
<accession>A0A5P2HG17</accession>
<protein>
    <recommendedName>
        <fullName evidence="4">Pilus assembly protein PilW</fullName>
    </recommendedName>
</protein>
<evidence type="ECO:0008006" key="4">
    <source>
        <dbReference type="Google" id="ProtNLM"/>
    </source>
</evidence>
<proteinExistence type="predicted"/>
<feature type="transmembrane region" description="Helical" evidence="1">
    <location>
        <begin position="46"/>
        <end position="70"/>
    </location>
</feature>
<dbReference type="Proteomes" id="UP000322822">
    <property type="component" value="Chromosome 2"/>
</dbReference>
<sequence>MRTRQRANGMHYHGVVARARRVGGHDVVAVHAIRAMKRAASRGHSLVSMLVGMTVGLIVMGVLFGIFVSLKTSYRAQTQLARLTASEMRVMDRLAQVVQTAGFYPSDEYNGVPRAQFNAVDVWKQGQAIGGASGASSDVLRTRLRIGRSETVRDCGGDQLPQVNVASMYVQTVRVGAAGKLECEVSATVGPYRRVYTLAEAVSHFRVRYGLDRDGDESVERYLDATGVEGARAWSEVVTVRFDLKLAHGLSSGDVPQELTQVVKVTNRE</sequence>
<organism evidence="2 3">
    <name type="scientific">Cupriavidus pauculus</name>
    <dbReference type="NCBI Taxonomy" id="82633"/>
    <lineage>
        <taxon>Bacteria</taxon>
        <taxon>Pseudomonadati</taxon>
        <taxon>Pseudomonadota</taxon>
        <taxon>Betaproteobacteria</taxon>
        <taxon>Burkholderiales</taxon>
        <taxon>Burkholderiaceae</taxon>
        <taxon>Cupriavidus</taxon>
    </lineage>
</organism>
<evidence type="ECO:0000313" key="2">
    <source>
        <dbReference type="EMBL" id="QET06010.1"/>
    </source>
</evidence>
<reference evidence="2 3" key="1">
    <citation type="submission" date="2019-09" db="EMBL/GenBank/DDBJ databases">
        <title>FDA dAtabase for Regulatory Grade micrObial Sequences (FDA-ARGOS): Supporting development and validation of Infectious Disease Dx tests.</title>
        <authorList>
            <person name="Sciortino C."/>
            <person name="Tallon L."/>
            <person name="Sadzewicz L."/>
            <person name="Vavikolanu K."/>
            <person name="Mehta A."/>
            <person name="Aluvathingal J."/>
            <person name="Nadendla S."/>
            <person name="Nandy P."/>
            <person name="Geyer C."/>
            <person name="Yan Y."/>
            <person name="Sichtig H."/>
        </authorList>
    </citation>
    <scope>NUCLEOTIDE SEQUENCE [LARGE SCALE GENOMIC DNA]</scope>
    <source>
        <strain evidence="2 3">FDAARGOS_664</strain>
    </source>
</reference>
<dbReference type="GO" id="GO:0043683">
    <property type="term" value="P:type IV pilus assembly"/>
    <property type="evidence" value="ECO:0007669"/>
    <property type="project" value="InterPro"/>
</dbReference>
<name>A0A5P2HG17_9BURK</name>
<evidence type="ECO:0000313" key="3">
    <source>
        <dbReference type="Proteomes" id="UP000322822"/>
    </source>
</evidence>
<dbReference type="InterPro" id="IPR032092">
    <property type="entry name" value="PilW"/>
</dbReference>
<dbReference type="AlphaFoldDB" id="A0A5P2HG17"/>
<dbReference type="Pfam" id="PF16074">
    <property type="entry name" value="PilW"/>
    <property type="match status" value="1"/>
</dbReference>